<organism evidence="1 2">
    <name type="scientific">Papaver somniferum</name>
    <name type="common">Opium poppy</name>
    <dbReference type="NCBI Taxonomy" id="3469"/>
    <lineage>
        <taxon>Eukaryota</taxon>
        <taxon>Viridiplantae</taxon>
        <taxon>Streptophyta</taxon>
        <taxon>Embryophyta</taxon>
        <taxon>Tracheophyta</taxon>
        <taxon>Spermatophyta</taxon>
        <taxon>Magnoliopsida</taxon>
        <taxon>Ranunculales</taxon>
        <taxon>Papaveraceae</taxon>
        <taxon>Papaveroideae</taxon>
        <taxon>Papaver</taxon>
    </lineage>
</organism>
<feature type="non-terminal residue" evidence="1">
    <location>
        <position position="37"/>
    </location>
</feature>
<evidence type="ECO:0000313" key="2">
    <source>
        <dbReference type="Proteomes" id="UP000316621"/>
    </source>
</evidence>
<reference evidence="1 2" key="1">
    <citation type="journal article" date="2018" name="Science">
        <title>The opium poppy genome and morphinan production.</title>
        <authorList>
            <person name="Guo L."/>
            <person name="Winzer T."/>
            <person name="Yang X."/>
            <person name="Li Y."/>
            <person name="Ning Z."/>
            <person name="He Z."/>
            <person name="Teodor R."/>
            <person name="Lu Y."/>
            <person name="Bowser T.A."/>
            <person name="Graham I.A."/>
            <person name="Ye K."/>
        </authorList>
    </citation>
    <scope>NUCLEOTIDE SEQUENCE [LARGE SCALE GENOMIC DNA]</scope>
    <source>
        <strain evidence="2">cv. HN1</strain>
        <tissue evidence="1">Leaves</tissue>
    </source>
</reference>
<dbReference type="Gramene" id="RZC79992">
    <property type="protein sequence ID" value="RZC79992"/>
    <property type="gene ID" value="C5167_042566"/>
</dbReference>
<dbReference type="EMBL" id="CM010724">
    <property type="protein sequence ID" value="RZC79992.1"/>
    <property type="molecule type" value="Genomic_DNA"/>
</dbReference>
<accession>A0A4Y7L5T0</accession>
<gene>
    <name evidence="1" type="ORF">C5167_042566</name>
</gene>
<sequence>MEHELNCQGRWEQRCNTHHLQLQIAGYRNERRISQKN</sequence>
<dbReference type="Proteomes" id="UP000316621">
    <property type="component" value="Chromosome 10"/>
</dbReference>
<protein>
    <submittedName>
        <fullName evidence="1">Uncharacterized protein</fullName>
    </submittedName>
</protein>
<keyword evidence="2" id="KW-1185">Reference proteome</keyword>
<evidence type="ECO:0000313" key="1">
    <source>
        <dbReference type="EMBL" id="RZC79992.1"/>
    </source>
</evidence>
<dbReference type="AlphaFoldDB" id="A0A4Y7L5T0"/>
<name>A0A4Y7L5T0_PAPSO</name>
<proteinExistence type="predicted"/>